<dbReference type="PANTHER" id="PTHR45674:SF4">
    <property type="entry name" value="DNA LIGASE 1"/>
    <property type="match status" value="1"/>
</dbReference>
<dbReference type="InterPro" id="IPR012310">
    <property type="entry name" value="DNA_ligase_ATP-dep_cent"/>
</dbReference>
<dbReference type="SUPFAM" id="SSF56091">
    <property type="entry name" value="DNA ligase/mRNA capping enzyme, catalytic domain"/>
    <property type="match status" value="1"/>
</dbReference>
<dbReference type="PROSITE" id="PS50160">
    <property type="entry name" value="DNA_LIGASE_A3"/>
    <property type="match status" value="1"/>
</dbReference>
<dbReference type="Proteomes" id="UP000000663">
    <property type="component" value="Chromosome"/>
</dbReference>
<dbReference type="PROSITE" id="PS00697">
    <property type="entry name" value="DNA_LIGASE_A1"/>
    <property type="match status" value="1"/>
</dbReference>
<dbReference type="Pfam" id="PF01068">
    <property type="entry name" value="DNA_ligase_A_M"/>
    <property type="match status" value="1"/>
</dbReference>
<dbReference type="InterPro" id="IPR012309">
    <property type="entry name" value="DNA_ligase_ATP-dep_C"/>
</dbReference>
<dbReference type="Gene3D" id="3.30.470.30">
    <property type="entry name" value="DNA ligase/mRNA capping enzyme"/>
    <property type="match status" value="1"/>
</dbReference>
<dbReference type="PATRIC" id="fig|351160.9.peg.1152"/>
<dbReference type="EMBL" id="AM114193">
    <property type="protein sequence ID" value="CAJ37131.1"/>
    <property type="molecule type" value="Genomic_DNA"/>
</dbReference>
<dbReference type="eggNOG" id="arCOG01347">
    <property type="taxonomic scope" value="Archaea"/>
</dbReference>
<dbReference type="Pfam" id="PF04679">
    <property type="entry name" value="DNA_ligase_A_C"/>
    <property type="match status" value="1"/>
</dbReference>
<dbReference type="NCBIfam" id="TIGR02779">
    <property type="entry name" value="NHEJ_ligase_lig"/>
    <property type="match status" value="1"/>
</dbReference>
<evidence type="ECO:0000256" key="2">
    <source>
        <dbReference type="ARBA" id="ARBA00022598"/>
    </source>
</evidence>
<feature type="domain" description="ATP-dependent DNA ligase family profile" evidence="3">
    <location>
        <begin position="141"/>
        <end position="265"/>
    </location>
</feature>
<gene>
    <name evidence="4" type="ORF">RCIX1968</name>
</gene>
<evidence type="ECO:0000313" key="5">
    <source>
        <dbReference type="Proteomes" id="UP000000663"/>
    </source>
</evidence>
<dbReference type="PROSITE" id="PS00333">
    <property type="entry name" value="DNA_LIGASE_A2"/>
    <property type="match status" value="1"/>
</dbReference>
<evidence type="ECO:0000313" key="4">
    <source>
        <dbReference type="EMBL" id="CAJ37131.1"/>
    </source>
</evidence>
<dbReference type="GO" id="GO:0006310">
    <property type="term" value="P:DNA recombination"/>
    <property type="evidence" value="ECO:0007669"/>
    <property type="project" value="InterPro"/>
</dbReference>
<keyword evidence="5" id="KW-1185">Reference proteome</keyword>
<accession>Q0W3B2</accession>
<organism evidence="4 5">
    <name type="scientific">Methanocella arvoryzae (strain DSM 22066 / NBRC 105507 / MRE50)</name>
    <dbReference type="NCBI Taxonomy" id="351160"/>
    <lineage>
        <taxon>Archaea</taxon>
        <taxon>Methanobacteriati</taxon>
        <taxon>Methanobacteriota</taxon>
        <taxon>Stenosarchaea group</taxon>
        <taxon>Methanomicrobia</taxon>
        <taxon>Methanocellales</taxon>
        <taxon>Methanocellaceae</taxon>
        <taxon>Methanocella</taxon>
    </lineage>
</organism>
<dbReference type="CDD" id="cd07906">
    <property type="entry name" value="Adenylation_DNA_ligase_LigD_LigC"/>
    <property type="match status" value="1"/>
</dbReference>
<comment type="similarity">
    <text evidence="1">Belongs to the ATP-dependent DNA ligase family.</text>
</comment>
<evidence type="ECO:0000259" key="3">
    <source>
        <dbReference type="PROSITE" id="PS50160"/>
    </source>
</evidence>
<dbReference type="InterPro" id="IPR016059">
    <property type="entry name" value="DNA_ligase_ATP-dep_CS"/>
</dbReference>
<dbReference type="InterPro" id="IPR014146">
    <property type="entry name" value="LigD_ligase_dom"/>
</dbReference>
<dbReference type="InterPro" id="IPR050191">
    <property type="entry name" value="ATP-dep_DNA_ligase"/>
</dbReference>
<dbReference type="AlphaFoldDB" id="Q0W3B2"/>
<protein>
    <submittedName>
        <fullName evidence="4">Predicted ATP-dependent DNA ligase</fullName>
    </submittedName>
</protein>
<dbReference type="GO" id="GO:0003910">
    <property type="term" value="F:DNA ligase (ATP) activity"/>
    <property type="evidence" value="ECO:0007669"/>
    <property type="project" value="InterPro"/>
</dbReference>
<sequence>MLYICLSPQKKIFTYTRCAMNDLLSQLPPEERLNVLKAEQPEWTEPMLATLTHERFSSPDWIFERKLDGERVLAFKRDGIVRLISRNKKPLNDTYPEVVDALLAQPEKSFVLDGEVVAFKDGQTSFEALQRRIGISNPGEARSRGVEIFYYIFDILYLAGYDLTSLPLVIRKELLRRALVYKDPLRYLDYRREHGEKYFGEACAVGWEGLLAKNANSVYEHRRSDSWLKFKCVNQQEFVIGGYTEPKGKRICLGALLVGYYEGEKLLYAGKVGTGYTDETLRQLCQLMAPLERATSPFSGGGWPDKEVHWLEPKLVAQIGFEEWTRYNRLRQPRFKGLRDDKEPEKVVREDKG</sequence>
<reference evidence="4 5" key="1">
    <citation type="journal article" date="2006" name="Science">
        <title>Genome of rice cluster I archaea -- the key methane producers in the rice rhizosphere.</title>
        <authorList>
            <person name="Erkel C."/>
            <person name="Kube M."/>
            <person name="Reinhardt R."/>
            <person name="Liesack W."/>
        </authorList>
    </citation>
    <scope>NUCLEOTIDE SEQUENCE [LARGE SCALE GENOMIC DNA]</scope>
    <source>
        <strain evidence="5">DSM 22066 / NBRC 105507 / MRE50</strain>
    </source>
</reference>
<keyword evidence="2 4" id="KW-0436">Ligase</keyword>
<dbReference type="GO" id="GO:0005524">
    <property type="term" value="F:ATP binding"/>
    <property type="evidence" value="ECO:0007669"/>
    <property type="project" value="InterPro"/>
</dbReference>
<dbReference type="Gene3D" id="2.40.50.140">
    <property type="entry name" value="Nucleic acid-binding proteins"/>
    <property type="match status" value="1"/>
</dbReference>
<proteinExistence type="inferred from homology"/>
<dbReference type="CDD" id="cd07971">
    <property type="entry name" value="OBF_DNA_ligase_LigD"/>
    <property type="match status" value="1"/>
</dbReference>
<evidence type="ECO:0000256" key="1">
    <source>
        <dbReference type="ARBA" id="ARBA00007572"/>
    </source>
</evidence>
<dbReference type="KEGG" id="rci:RCIX1968"/>
<dbReference type="STRING" id="351160.RCIX1968"/>
<dbReference type="PANTHER" id="PTHR45674">
    <property type="entry name" value="DNA LIGASE 1/3 FAMILY MEMBER"/>
    <property type="match status" value="1"/>
</dbReference>
<name>Q0W3B2_METAR</name>
<dbReference type="InterPro" id="IPR012340">
    <property type="entry name" value="NA-bd_OB-fold"/>
</dbReference>
<dbReference type="GO" id="GO:0006281">
    <property type="term" value="P:DNA repair"/>
    <property type="evidence" value="ECO:0007669"/>
    <property type="project" value="InterPro"/>
</dbReference>
<dbReference type="SUPFAM" id="SSF50249">
    <property type="entry name" value="Nucleic acid-binding proteins"/>
    <property type="match status" value="1"/>
</dbReference>